<dbReference type="OrthoDB" id="9771198at2"/>
<dbReference type="InterPro" id="IPR036513">
    <property type="entry name" value="STAS_dom_sf"/>
</dbReference>
<evidence type="ECO:0000256" key="1">
    <source>
        <dbReference type="ARBA" id="ARBA00004141"/>
    </source>
</evidence>
<keyword evidence="2 5" id="KW-0812">Transmembrane</keyword>
<dbReference type="Pfam" id="PF00916">
    <property type="entry name" value="Sulfate_transp"/>
    <property type="match status" value="1"/>
</dbReference>
<feature type="transmembrane region" description="Helical" evidence="5">
    <location>
        <begin position="177"/>
        <end position="195"/>
    </location>
</feature>
<keyword evidence="8" id="KW-1185">Reference proteome</keyword>
<protein>
    <submittedName>
        <fullName evidence="7">Sodium-independent anion transporter</fullName>
    </submittedName>
</protein>
<feature type="transmembrane region" description="Helical" evidence="5">
    <location>
        <begin position="289"/>
        <end position="306"/>
    </location>
</feature>
<dbReference type="PANTHER" id="PTHR11814">
    <property type="entry name" value="SULFATE TRANSPORTER"/>
    <property type="match status" value="1"/>
</dbReference>
<keyword evidence="4 5" id="KW-0472">Membrane</keyword>
<reference evidence="7 8" key="1">
    <citation type="submission" date="2017-04" db="EMBL/GenBank/DDBJ databases">
        <title>A new member of the family Flavobacteriaceae isolated from ascidians.</title>
        <authorList>
            <person name="Chen L."/>
        </authorList>
    </citation>
    <scope>NUCLEOTIDE SEQUENCE [LARGE SCALE GENOMIC DNA]</scope>
    <source>
        <strain evidence="7 8">HQA918</strain>
    </source>
</reference>
<evidence type="ECO:0000256" key="4">
    <source>
        <dbReference type="ARBA" id="ARBA00023136"/>
    </source>
</evidence>
<dbReference type="EMBL" id="NBWU01000003">
    <property type="protein sequence ID" value="PCE64468.1"/>
    <property type="molecule type" value="Genomic_DNA"/>
</dbReference>
<name>A0A2A4G910_9FLAO</name>
<keyword evidence="3 5" id="KW-1133">Transmembrane helix</keyword>
<feature type="transmembrane region" description="Helical" evidence="5">
    <location>
        <begin position="131"/>
        <end position="149"/>
    </location>
</feature>
<evidence type="ECO:0000313" key="8">
    <source>
        <dbReference type="Proteomes" id="UP000219559"/>
    </source>
</evidence>
<evidence type="ECO:0000256" key="5">
    <source>
        <dbReference type="SAM" id="Phobius"/>
    </source>
</evidence>
<dbReference type="InterPro" id="IPR002645">
    <property type="entry name" value="STAS_dom"/>
</dbReference>
<feature type="transmembrane region" description="Helical" evidence="5">
    <location>
        <begin position="23"/>
        <end position="43"/>
    </location>
</feature>
<dbReference type="Proteomes" id="UP000219559">
    <property type="component" value="Unassembled WGS sequence"/>
</dbReference>
<organism evidence="7 8">
    <name type="scientific">Sediminicola luteus</name>
    <dbReference type="NCBI Taxonomy" id="319238"/>
    <lineage>
        <taxon>Bacteria</taxon>
        <taxon>Pseudomonadati</taxon>
        <taxon>Bacteroidota</taxon>
        <taxon>Flavobacteriia</taxon>
        <taxon>Flavobacteriales</taxon>
        <taxon>Flavobacteriaceae</taxon>
        <taxon>Sediminicola</taxon>
    </lineage>
</organism>
<feature type="domain" description="STAS" evidence="6">
    <location>
        <begin position="439"/>
        <end position="553"/>
    </location>
</feature>
<dbReference type="SUPFAM" id="SSF52091">
    <property type="entry name" value="SpoIIaa-like"/>
    <property type="match status" value="1"/>
</dbReference>
<dbReference type="CDD" id="cd07042">
    <property type="entry name" value="STAS_SulP_like_sulfate_transporter"/>
    <property type="match status" value="1"/>
</dbReference>
<evidence type="ECO:0000256" key="3">
    <source>
        <dbReference type="ARBA" id="ARBA00022989"/>
    </source>
</evidence>
<dbReference type="Pfam" id="PF01740">
    <property type="entry name" value="STAS"/>
    <property type="match status" value="1"/>
</dbReference>
<comment type="caution">
    <text evidence="7">The sequence shown here is derived from an EMBL/GenBank/DDBJ whole genome shotgun (WGS) entry which is preliminary data.</text>
</comment>
<dbReference type="NCBIfam" id="TIGR00815">
    <property type="entry name" value="sulP"/>
    <property type="match status" value="1"/>
</dbReference>
<evidence type="ECO:0000259" key="6">
    <source>
        <dbReference type="PROSITE" id="PS50801"/>
    </source>
</evidence>
<evidence type="ECO:0000313" key="7">
    <source>
        <dbReference type="EMBL" id="PCE64468.1"/>
    </source>
</evidence>
<dbReference type="Gene3D" id="3.30.750.24">
    <property type="entry name" value="STAS domain"/>
    <property type="match status" value="1"/>
</dbReference>
<dbReference type="RefSeq" id="WP_097440589.1">
    <property type="nucleotide sequence ID" value="NZ_KZ300476.1"/>
</dbReference>
<feature type="transmembrane region" description="Helical" evidence="5">
    <location>
        <begin position="326"/>
        <end position="346"/>
    </location>
</feature>
<dbReference type="AlphaFoldDB" id="A0A2A4G910"/>
<dbReference type="InterPro" id="IPR018045">
    <property type="entry name" value="S04_transporter_CS"/>
</dbReference>
<proteinExistence type="predicted"/>
<feature type="transmembrane region" description="Helical" evidence="5">
    <location>
        <begin position="98"/>
        <end position="119"/>
    </location>
</feature>
<accession>A0A2A4G910</accession>
<comment type="subcellular location">
    <subcellularLocation>
        <location evidence="1">Membrane</location>
        <topology evidence="1">Multi-pass membrane protein</topology>
    </subcellularLocation>
</comment>
<feature type="transmembrane region" description="Helical" evidence="5">
    <location>
        <begin position="246"/>
        <end position="268"/>
    </location>
</feature>
<dbReference type="GO" id="GO:0016020">
    <property type="term" value="C:membrane"/>
    <property type="evidence" value="ECO:0007669"/>
    <property type="project" value="UniProtKB-SubCell"/>
</dbReference>
<sequence length="574" mass="62117">MKRFFPITEWLPTYPKKWLGQDALGGLTVGVLLVPQGMAYAMVAGLPPVYGLYAALLPVLIYAFLGTSRQLGVGPVAMDSLLVAAGLGVMSISSIEAYLSLVVLLCFLVGAIQMILGVFRLGFLVNFLSRPVISGFTTAAGLIIISSQVKHLLGLPVLGGNQLHTIWGHIFPKLSQLTLWDLVLGIGAILILLAFKKWLPKVPAHLIVVVMGILAVTLGGLEAYGVHVVGEVPKGLPGFNMPNFEWAVISDLLPIALTLAFVGCLEAISIGKALEEKSGEETVRPNQEFIALGSANMLGSFFQAYPVTGSFSRSAISYDAGARTPLASVVAVVLVALTLLFLTPLFYNLPNAVLAAIIMVSVYGLLDIDYAFTLWKQHKDESLVWLLTCGFTLFVGIPEGILAGVVVSLILMVYRSSRPHIAQLAQIRGTDYFRNVDRFKDAVAPREGLLILRLDAQLYYANVGYFKKAVQEKLETNPQTETLILNAEAINYIDATGAKALGKLIEQLSEKEITLYISGAIGPTRDVLFSSGLIDQLGSDHLFARLLDAVTYYEGSTERSVMAKKVAFQNRGKR</sequence>
<dbReference type="InterPro" id="IPR011547">
    <property type="entry name" value="SLC26A/SulP_dom"/>
</dbReference>
<gene>
    <name evidence="7" type="ORF">B7P33_09280</name>
</gene>
<feature type="transmembrane region" description="Helical" evidence="5">
    <location>
        <begin position="207"/>
        <end position="226"/>
    </location>
</feature>
<dbReference type="PROSITE" id="PS50801">
    <property type="entry name" value="STAS"/>
    <property type="match status" value="1"/>
</dbReference>
<dbReference type="GO" id="GO:0008271">
    <property type="term" value="F:secondary active sulfate transmembrane transporter activity"/>
    <property type="evidence" value="ECO:0007669"/>
    <property type="project" value="InterPro"/>
</dbReference>
<feature type="transmembrane region" description="Helical" evidence="5">
    <location>
        <begin position="384"/>
        <end position="414"/>
    </location>
</feature>
<dbReference type="InterPro" id="IPR001902">
    <property type="entry name" value="SLC26A/SulP_fam"/>
</dbReference>
<feature type="transmembrane region" description="Helical" evidence="5">
    <location>
        <begin position="49"/>
        <end position="65"/>
    </location>
</feature>
<evidence type="ECO:0000256" key="2">
    <source>
        <dbReference type="ARBA" id="ARBA00022692"/>
    </source>
</evidence>
<feature type="transmembrane region" description="Helical" evidence="5">
    <location>
        <begin position="72"/>
        <end position="92"/>
    </location>
</feature>
<dbReference type="PROSITE" id="PS01130">
    <property type="entry name" value="SLC26A"/>
    <property type="match status" value="1"/>
</dbReference>
<feature type="transmembrane region" description="Helical" evidence="5">
    <location>
        <begin position="353"/>
        <end position="372"/>
    </location>
</feature>